<protein>
    <submittedName>
        <fullName evidence="2">SAM-dependent methyltransferase</fullName>
    </submittedName>
</protein>
<accession>A0A0K0X0V3</accession>
<dbReference type="NCBIfam" id="NF041255">
    <property type="entry name" value="mycofact_MftM"/>
    <property type="match status" value="1"/>
</dbReference>
<dbReference type="Proteomes" id="UP000062255">
    <property type="component" value="Chromosome"/>
</dbReference>
<dbReference type="SUPFAM" id="SSF53335">
    <property type="entry name" value="S-adenosyl-L-methionine-dependent methyltransferases"/>
    <property type="match status" value="1"/>
</dbReference>
<dbReference type="STRING" id="134601.AFA91_03395"/>
<keyword evidence="2" id="KW-0808">Transferase</keyword>
<dbReference type="KEGG" id="mgo:AFA91_03395"/>
<dbReference type="RefSeq" id="WP_049743489.1">
    <property type="nucleotide sequence ID" value="NZ_CP012150.1"/>
</dbReference>
<dbReference type="Pfam" id="PF08241">
    <property type="entry name" value="Methyltransf_11"/>
    <property type="match status" value="1"/>
</dbReference>
<keyword evidence="2" id="KW-0489">Methyltransferase</keyword>
<name>A0A0K0X0V3_MYCGD</name>
<organism evidence="2 3">
    <name type="scientific">Mycolicibacterium goodii</name>
    <name type="common">Mycobacterium goodii</name>
    <dbReference type="NCBI Taxonomy" id="134601"/>
    <lineage>
        <taxon>Bacteria</taxon>
        <taxon>Bacillati</taxon>
        <taxon>Actinomycetota</taxon>
        <taxon>Actinomycetes</taxon>
        <taxon>Mycobacteriales</taxon>
        <taxon>Mycobacteriaceae</taxon>
        <taxon>Mycolicibacterium</taxon>
    </lineage>
</organism>
<gene>
    <name evidence="2" type="ORF">AFA91_03395</name>
</gene>
<dbReference type="PATRIC" id="fig|134601.6.peg.710"/>
<dbReference type="GO" id="GO:0032259">
    <property type="term" value="P:methylation"/>
    <property type="evidence" value="ECO:0007669"/>
    <property type="project" value="UniProtKB-KW"/>
</dbReference>
<dbReference type="AlphaFoldDB" id="A0A0K0X0V3"/>
<dbReference type="InterPro" id="IPR029063">
    <property type="entry name" value="SAM-dependent_MTases_sf"/>
</dbReference>
<dbReference type="GO" id="GO:0008757">
    <property type="term" value="F:S-adenosylmethionine-dependent methyltransferase activity"/>
    <property type="evidence" value="ECO:0007669"/>
    <property type="project" value="InterPro"/>
</dbReference>
<evidence type="ECO:0000313" key="3">
    <source>
        <dbReference type="Proteomes" id="UP000062255"/>
    </source>
</evidence>
<dbReference type="EMBL" id="CP012150">
    <property type="protein sequence ID" value="AKS31081.1"/>
    <property type="molecule type" value="Genomic_DNA"/>
</dbReference>
<dbReference type="InterPro" id="IPR013216">
    <property type="entry name" value="Methyltransf_11"/>
</dbReference>
<sequence>MDVAVLGPALLDPFAPAPHGSWSGNGVRVRRRRGTHREHAAVCTPRFCAHRDGDALTVEHDLTPDELSDDLAVLLTEELGATGVLRGQPDFESVFTGIVRSTIEGGMSAWLRFYRNSLNALESGNAQFAPIHQRAAELITGRRVLDLGSCFGFFPLRLSRNGFDVTATDLSAPTMDLLARVSPKLHRPVRTITCDAAAVPLPDAAADTVTALHLLEHLDADAGNTVLGEALRLARRRVIVAVPFEDEPQACYGHVRRFDTAELHRLGERLGRTHGVTAAVDEYHGGWLVLDRN</sequence>
<dbReference type="Gene3D" id="3.40.50.150">
    <property type="entry name" value="Vaccinia Virus protein VP39"/>
    <property type="match status" value="1"/>
</dbReference>
<evidence type="ECO:0000313" key="2">
    <source>
        <dbReference type="EMBL" id="AKS31081.1"/>
    </source>
</evidence>
<evidence type="ECO:0000259" key="1">
    <source>
        <dbReference type="Pfam" id="PF08241"/>
    </source>
</evidence>
<dbReference type="CDD" id="cd02440">
    <property type="entry name" value="AdoMet_MTases"/>
    <property type="match status" value="1"/>
</dbReference>
<proteinExistence type="predicted"/>
<dbReference type="OrthoDB" id="3571292at2"/>
<feature type="domain" description="Methyltransferase type 11" evidence="1">
    <location>
        <begin position="145"/>
        <end position="237"/>
    </location>
</feature>
<reference evidence="2 3" key="1">
    <citation type="submission" date="2015-07" db="EMBL/GenBank/DDBJ databases">
        <title>Complete genome sequence of Mycobacterium goodii X7B, a facultative thermophilic biodesulfurizing bacterium.</title>
        <authorList>
            <person name="Yu B."/>
            <person name="Li F."/>
            <person name="Xu P."/>
        </authorList>
    </citation>
    <scope>NUCLEOTIDE SEQUENCE [LARGE SCALE GENOMIC DNA]</scope>
    <source>
        <strain evidence="2 3">X7B</strain>
    </source>
</reference>